<name>A0A841MVA0_9BACT</name>
<sequence length="233" mass="26617">MKEKEHKYAFIKIIKYLKMIRIAIAEDNSFLLKAILEKLSIFSDLEVKFWAFNGLELLEKLEKDSNVNLILMDIEMPKMNGIETVAKVSQKYPQIKTIMLTVFDDDENIFRAVQAGANGYFLKEVDPKTLYQGILDTLDGGAAMTPSVALKALKLLRNPPKFEEPVEEISLTSREIEILDQTSKGLTYNQIGENLFISPKTVRKHIENIYQKLQVHSKLEAVQKAVKNRIIEG</sequence>
<dbReference type="EMBL" id="JACIJO010000002">
    <property type="protein sequence ID" value="MBB6326518.1"/>
    <property type="molecule type" value="Genomic_DNA"/>
</dbReference>
<dbReference type="InterPro" id="IPR039420">
    <property type="entry name" value="WalR-like"/>
</dbReference>
<evidence type="ECO:0000313" key="6">
    <source>
        <dbReference type="EMBL" id="MBB6326518.1"/>
    </source>
</evidence>
<dbReference type="GO" id="GO:0000160">
    <property type="term" value="P:phosphorelay signal transduction system"/>
    <property type="evidence" value="ECO:0007669"/>
    <property type="project" value="InterPro"/>
</dbReference>
<dbReference type="CDD" id="cd06170">
    <property type="entry name" value="LuxR_C_like"/>
    <property type="match status" value="1"/>
</dbReference>
<dbReference type="AlphaFoldDB" id="A0A841MVA0"/>
<gene>
    <name evidence="6" type="ORF">FHS59_002146</name>
</gene>
<dbReference type="PROSITE" id="PS00622">
    <property type="entry name" value="HTH_LUXR_1"/>
    <property type="match status" value="1"/>
</dbReference>
<dbReference type="InterPro" id="IPR000792">
    <property type="entry name" value="Tscrpt_reg_LuxR_C"/>
</dbReference>
<evidence type="ECO:0000313" key="7">
    <source>
        <dbReference type="Proteomes" id="UP000588604"/>
    </source>
</evidence>
<dbReference type="PANTHER" id="PTHR43214">
    <property type="entry name" value="TWO-COMPONENT RESPONSE REGULATOR"/>
    <property type="match status" value="1"/>
</dbReference>
<evidence type="ECO:0000259" key="4">
    <source>
        <dbReference type="PROSITE" id="PS50043"/>
    </source>
</evidence>
<dbReference type="SUPFAM" id="SSF52172">
    <property type="entry name" value="CheY-like"/>
    <property type="match status" value="1"/>
</dbReference>
<keyword evidence="7" id="KW-1185">Reference proteome</keyword>
<dbReference type="PANTHER" id="PTHR43214:SF43">
    <property type="entry name" value="TWO-COMPONENT RESPONSE REGULATOR"/>
    <property type="match status" value="1"/>
</dbReference>
<keyword evidence="2 6" id="KW-0238">DNA-binding</keyword>
<organism evidence="6 7">
    <name type="scientific">Algoriphagus iocasae</name>
    <dbReference type="NCBI Taxonomy" id="1836499"/>
    <lineage>
        <taxon>Bacteria</taxon>
        <taxon>Pseudomonadati</taxon>
        <taxon>Bacteroidota</taxon>
        <taxon>Cytophagia</taxon>
        <taxon>Cytophagales</taxon>
        <taxon>Cyclobacteriaceae</taxon>
        <taxon>Algoriphagus</taxon>
    </lineage>
</organism>
<dbReference type="Pfam" id="PF00196">
    <property type="entry name" value="GerE"/>
    <property type="match status" value="1"/>
</dbReference>
<evidence type="ECO:0000256" key="2">
    <source>
        <dbReference type="ARBA" id="ARBA00023125"/>
    </source>
</evidence>
<dbReference type="InterPro" id="IPR001789">
    <property type="entry name" value="Sig_transdc_resp-reg_receiver"/>
</dbReference>
<dbReference type="Proteomes" id="UP000588604">
    <property type="component" value="Unassembled WGS sequence"/>
</dbReference>
<dbReference type="Gene3D" id="3.40.50.2300">
    <property type="match status" value="1"/>
</dbReference>
<keyword evidence="1 3" id="KW-0597">Phosphoprotein</keyword>
<dbReference type="PROSITE" id="PS50110">
    <property type="entry name" value="RESPONSE_REGULATORY"/>
    <property type="match status" value="1"/>
</dbReference>
<evidence type="ECO:0000256" key="3">
    <source>
        <dbReference type="PROSITE-ProRule" id="PRU00169"/>
    </source>
</evidence>
<reference evidence="6 7" key="1">
    <citation type="submission" date="2020-08" db="EMBL/GenBank/DDBJ databases">
        <title>Genomic Encyclopedia of Type Strains, Phase IV (KMG-IV): sequencing the most valuable type-strain genomes for metagenomic binning, comparative biology and taxonomic classification.</title>
        <authorList>
            <person name="Goeker M."/>
        </authorList>
    </citation>
    <scope>NUCLEOTIDE SEQUENCE [LARGE SCALE GENOMIC DNA]</scope>
    <source>
        <strain evidence="6 7">DSM 102044</strain>
    </source>
</reference>
<dbReference type="PROSITE" id="PS50043">
    <property type="entry name" value="HTH_LUXR_2"/>
    <property type="match status" value="1"/>
</dbReference>
<dbReference type="SUPFAM" id="SSF46894">
    <property type="entry name" value="C-terminal effector domain of the bipartite response regulators"/>
    <property type="match status" value="1"/>
</dbReference>
<dbReference type="Pfam" id="PF00072">
    <property type="entry name" value="Response_reg"/>
    <property type="match status" value="1"/>
</dbReference>
<dbReference type="GO" id="GO:0006355">
    <property type="term" value="P:regulation of DNA-templated transcription"/>
    <property type="evidence" value="ECO:0007669"/>
    <property type="project" value="InterPro"/>
</dbReference>
<dbReference type="PRINTS" id="PR00038">
    <property type="entry name" value="HTHLUXR"/>
</dbReference>
<proteinExistence type="predicted"/>
<evidence type="ECO:0000256" key="1">
    <source>
        <dbReference type="ARBA" id="ARBA00022553"/>
    </source>
</evidence>
<evidence type="ECO:0000259" key="5">
    <source>
        <dbReference type="PROSITE" id="PS50110"/>
    </source>
</evidence>
<dbReference type="InterPro" id="IPR011006">
    <property type="entry name" value="CheY-like_superfamily"/>
</dbReference>
<feature type="domain" description="Response regulatory" evidence="5">
    <location>
        <begin position="21"/>
        <end position="138"/>
    </location>
</feature>
<comment type="caution">
    <text evidence="6">The sequence shown here is derived from an EMBL/GenBank/DDBJ whole genome shotgun (WGS) entry which is preliminary data.</text>
</comment>
<feature type="modified residue" description="4-aspartylphosphate" evidence="3">
    <location>
        <position position="73"/>
    </location>
</feature>
<dbReference type="SMART" id="SM00448">
    <property type="entry name" value="REC"/>
    <property type="match status" value="1"/>
</dbReference>
<dbReference type="InterPro" id="IPR058245">
    <property type="entry name" value="NreC/VraR/RcsB-like_REC"/>
</dbReference>
<dbReference type="SMART" id="SM00421">
    <property type="entry name" value="HTH_LUXR"/>
    <property type="match status" value="1"/>
</dbReference>
<dbReference type="CDD" id="cd17535">
    <property type="entry name" value="REC_NarL-like"/>
    <property type="match status" value="1"/>
</dbReference>
<feature type="domain" description="HTH luxR-type" evidence="4">
    <location>
        <begin position="164"/>
        <end position="229"/>
    </location>
</feature>
<dbReference type="GO" id="GO:0003677">
    <property type="term" value="F:DNA binding"/>
    <property type="evidence" value="ECO:0007669"/>
    <property type="project" value="UniProtKB-KW"/>
</dbReference>
<dbReference type="RefSeq" id="WP_246388398.1">
    <property type="nucleotide sequence ID" value="NZ_JACIJO010000002.1"/>
</dbReference>
<protein>
    <submittedName>
        <fullName evidence="6">DNA-binding NarL/FixJ family response regulator</fullName>
    </submittedName>
</protein>
<accession>A0A841MVA0</accession>
<dbReference type="InterPro" id="IPR016032">
    <property type="entry name" value="Sig_transdc_resp-reg_C-effctor"/>
</dbReference>